<dbReference type="GO" id="GO:0005524">
    <property type="term" value="F:ATP binding"/>
    <property type="evidence" value="ECO:0007669"/>
    <property type="project" value="UniProtKB-UniRule"/>
</dbReference>
<evidence type="ECO:0000256" key="11">
    <source>
        <dbReference type="PROSITE-ProRule" id="PRU10141"/>
    </source>
</evidence>
<dbReference type="GO" id="GO:0044773">
    <property type="term" value="P:mitotic DNA damage checkpoint signaling"/>
    <property type="evidence" value="ECO:0007669"/>
    <property type="project" value="TreeGrafter"/>
</dbReference>
<evidence type="ECO:0000256" key="8">
    <source>
        <dbReference type="ARBA" id="ARBA00033194"/>
    </source>
</evidence>
<dbReference type="InterPro" id="IPR000253">
    <property type="entry name" value="FHA_dom"/>
</dbReference>
<dbReference type="InterPro" id="IPR008266">
    <property type="entry name" value="Tyr_kinase_AS"/>
</dbReference>
<accession>A0A0C4E8W5</accession>
<dbReference type="STRING" id="644358.A0A0C4E8W5"/>
<dbReference type="InterPro" id="IPR011009">
    <property type="entry name" value="Kinase-like_dom_sf"/>
</dbReference>
<feature type="domain" description="FHA" evidence="13">
    <location>
        <begin position="89"/>
        <end position="140"/>
    </location>
</feature>
<evidence type="ECO:0000256" key="7">
    <source>
        <dbReference type="ARBA" id="ARBA00030980"/>
    </source>
</evidence>
<comment type="catalytic activity">
    <reaction evidence="10">
        <text>L-seryl-[protein] + ATP = O-phospho-L-seryl-[protein] + ADP + H(+)</text>
        <dbReference type="Rhea" id="RHEA:17989"/>
        <dbReference type="Rhea" id="RHEA-COMP:9863"/>
        <dbReference type="Rhea" id="RHEA-COMP:11604"/>
        <dbReference type="ChEBI" id="CHEBI:15378"/>
        <dbReference type="ChEBI" id="CHEBI:29999"/>
        <dbReference type="ChEBI" id="CHEBI:30616"/>
        <dbReference type="ChEBI" id="CHEBI:83421"/>
        <dbReference type="ChEBI" id="CHEBI:456216"/>
        <dbReference type="EC" id="2.7.11.1"/>
    </reaction>
</comment>
<evidence type="ECO:0000256" key="2">
    <source>
        <dbReference type="ARBA" id="ARBA00005575"/>
    </source>
</evidence>
<dbReference type="Gene3D" id="2.60.200.20">
    <property type="match status" value="1"/>
</dbReference>
<keyword evidence="17" id="KW-1185">Reference proteome</keyword>
<dbReference type="EC" id="2.7.11.1" evidence="4"/>
<dbReference type="GO" id="GO:0004674">
    <property type="term" value="F:protein serine/threonine kinase activity"/>
    <property type="evidence" value="ECO:0007669"/>
    <property type="project" value="UniProtKB-EC"/>
</dbReference>
<dbReference type="InterPro" id="IPR017441">
    <property type="entry name" value="Protein_kinase_ATP_BS"/>
</dbReference>
<organism evidence="16 17">
    <name type="scientific">Magnaporthiopsis poae (strain ATCC 64411 / 73-15)</name>
    <name type="common">Kentucky bluegrass fungus</name>
    <name type="synonym">Magnaporthe poae</name>
    <dbReference type="NCBI Taxonomy" id="644358"/>
    <lineage>
        <taxon>Eukaryota</taxon>
        <taxon>Fungi</taxon>
        <taxon>Dikarya</taxon>
        <taxon>Ascomycota</taxon>
        <taxon>Pezizomycotina</taxon>
        <taxon>Sordariomycetes</taxon>
        <taxon>Sordariomycetidae</taxon>
        <taxon>Magnaporthales</taxon>
        <taxon>Magnaporthaceae</taxon>
        <taxon>Magnaporthiopsis</taxon>
    </lineage>
</organism>
<dbReference type="CDD" id="cd00060">
    <property type="entry name" value="FHA"/>
    <property type="match status" value="1"/>
</dbReference>
<feature type="region of interest" description="Disordered" evidence="12">
    <location>
        <begin position="527"/>
        <end position="581"/>
    </location>
</feature>
<reference evidence="17" key="1">
    <citation type="submission" date="2010-05" db="EMBL/GenBank/DDBJ databases">
        <title>The genome sequence of Magnaporthe poae strain ATCC 64411.</title>
        <authorList>
            <person name="Ma L.-J."/>
            <person name="Dead R."/>
            <person name="Young S."/>
            <person name="Zeng Q."/>
            <person name="Koehrsen M."/>
            <person name="Alvarado L."/>
            <person name="Berlin A."/>
            <person name="Chapman S.B."/>
            <person name="Chen Z."/>
            <person name="Freedman E."/>
            <person name="Gellesch M."/>
            <person name="Goldberg J."/>
            <person name="Griggs A."/>
            <person name="Gujja S."/>
            <person name="Heilman E.R."/>
            <person name="Heiman D."/>
            <person name="Hepburn T."/>
            <person name="Howarth C."/>
            <person name="Jen D."/>
            <person name="Larson L."/>
            <person name="Mehta T."/>
            <person name="Neiman D."/>
            <person name="Pearson M."/>
            <person name="Roberts A."/>
            <person name="Saif S."/>
            <person name="Shea T."/>
            <person name="Shenoy N."/>
            <person name="Sisk P."/>
            <person name="Stolte C."/>
            <person name="Sykes S."/>
            <person name="Walk T."/>
            <person name="White J."/>
            <person name="Yandava C."/>
            <person name="Haas B."/>
            <person name="Nusbaum C."/>
            <person name="Birren B."/>
        </authorList>
    </citation>
    <scope>NUCLEOTIDE SEQUENCE [LARGE SCALE GENOMIC DNA]</scope>
    <source>
        <strain evidence="17">ATCC 64411 / 73-15</strain>
    </source>
</reference>
<gene>
    <name evidence="15" type="ORF">MAPG_09035</name>
</gene>
<name>A0A0C4E8W5_MAGP6</name>
<feature type="binding site" evidence="11">
    <location>
        <position position="263"/>
    </location>
    <ligand>
        <name>ATP</name>
        <dbReference type="ChEBI" id="CHEBI:30616"/>
    </ligand>
</feature>
<feature type="region of interest" description="Disordered" evidence="12">
    <location>
        <begin position="492"/>
        <end position="515"/>
    </location>
</feature>
<reference evidence="15" key="3">
    <citation type="submission" date="2011-03" db="EMBL/GenBank/DDBJ databases">
        <title>Annotation of Magnaporthe poae ATCC 64411.</title>
        <authorList>
            <person name="Ma L.-J."/>
            <person name="Dead R."/>
            <person name="Young S.K."/>
            <person name="Zeng Q."/>
            <person name="Gargeya S."/>
            <person name="Fitzgerald M."/>
            <person name="Haas B."/>
            <person name="Abouelleil A."/>
            <person name="Alvarado L."/>
            <person name="Arachchi H.M."/>
            <person name="Berlin A."/>
            <person name="Brown A."/>
            <person name="Chapman S.B."/>
            <person name="Chen Z."/>
            <person name="Dunbar C."/>
            <person name="Freedman E."/>
            <person name="Gearin G."/>
            <person name="Gellesch M."/>
            <person name="Goldberg J."/>
            <person name="Griggs A."/>
            <person name="Gujja S."/>
            <person name="Heiman D."/>
            <person name="Howarth C."/>
            <person name="Larson L."/>
            <person name="Lui A."/>
            <person name="MacDonald P.J.P."/>
            <person name="Mehta T."/>
            <person name="Montmayeur A."/>
            <person name="Murphy C."/>
            <person name="Neiman D."/>
            <person name="Pearson M."/>
            <person name="Priest M."/>
            <person name="Roberts A."/>
            <person name="Saif S."/>
            <person name="Shea T."/>
            <person name="Shenoy N."/>
            <person name="Sisk P."/>
            <person name="Stolte C."/>
            <person name="Sykes S."/>
            <person name="Yandava C."/>
            <person name="Wortman J."/>
            <person name="Nusbaum C."/>
            <person name="Birren B."/>
        </authorList>
    </citation>
    <scope>NUCLEOTIDE SEQUENCE</scope>
    <source>
        <strain evidence="15">ATCC 64411</strain>
    </source>
</reference>
<evidence type="ECO:0000256" key="6">
    <source>
        <dbReference type="ARBA" id="ARBA00019973"/>
    </source>
</evidence>
<evidence type="ECO:0000256" key="1">
    <source>
        <dbReference type="ARBA" id="ARBA00003747"/>
    </source>
</evidence>
<evidence type="ECO:0000256" key="3">
    <source>
        <dbReference type="ARBA" id="ARBA00011534"/>
    </source>
</evidence>
<dbReference type="PANTHER" id="PTHR44167">
    <property type="entry name" value="OVARIAN-SPECIFIC SERINE/THREONINE-PROTEIN KINASE LOK-RELATED"/>
    <property type="match status" value="1"/>
</dbReference>
<keyword evidence="11" id="KW-0067">ATP-binding</keyword>
<dbReference type="GO" id="GO:0050793">
    <property type="term" value="P:regulation of developmental process"/>
    <property type="evidence" value="ECO:0007669"/>
    <property type="project" value="UniProtKB-ARBA"/>
</dbReference>
<feature type="compositionally biased region" description="Polar residues" evidence="12">
    <location>
        <begin position="41"/>
        <end position="51"/>
    </location>
</feature>
<evidence type="ECO:0000256" key="4">
    <source>
        <dbReference type="ARBA" id="ARBA00012513"/>
    </source>
</evidence>
<dbReference type="Pfam" id="PF00069">
    <property type="entry name" value="Pkinase"/>
    <property type="match status" value="1"/>
</dbReference>
<reference evidence="16" key="4">
    <citation type="journal article" date="2015" name="G3 (Bethesda)">
        <title>Genome sequences of three phytopathogenic species of the Magnaporthaceae family of fungi.</title>
        <authorList>
            <person name="Okagaki L.H."/>
            <person name="Nunes C.C."/>
            <person name="Sailsbery J."/>
            <person name="Clay B."/>
            <person name="Brown D."/>
            <person name="John T."/>
            <person name="Oh Y."/>
            <person name="Young N."/>
            <person name="Fitzgerald M."/>
            <person name="Haas B.J."/>
            <person name="Zeng Q."/>
            <person name="Young S."/>
            <person name="Adiconis X."/>
            <person name="Fan L."/>
            <person name="Levin J.Z."/>
            <person name="Mitchell T.K."/>
            <person name="Okubara P.A."/>
            <person name="Farman M.L."/>
            <person name="Kohn L.M."/>
            <person name="Birren B."/>
            <person name="Ma L.-J."/>
            <person name="Dean R.A."/>
        </authorList>
    </citation>
    <scope>NUCLEOTIDE SEQUENCE</scope>
    <source>
        <strain evidence="16">ATCC 64411 / 73-15</strain>
    </source>
</reference>
<reference evidence="16" key="5">
    <citation type="submission" date="2015-06" db="UniProtKB">
        <authorList>
            <consortium name="EnsemblFungi"/>
        </authorList>
    </citation>
    <scope>IDENTIFICATION</scope>
    <source>
        <strain evidence="16">ATCC 64411</strain>
    </source>
</reference>
<feature type="region of interest" description="Disordered" evidence="12">
    <location>
        <begin position="383"/>
        <end position="402"/>
    </location>
</feature>
<dbReference type="GO" id="GO:0005737">
    <property type="term" value="C:cytoplasm"/>
    <property type="evidence" value="ECO:0007669"/>
    <property type="project" value="TreeGrafter"/>
</dbReference>
<evidence type="ECO:0000256" key="5">
    <source>
        <dbReference type="ARBA" id="ARBA00013948"/>
    </source>
</evidence>
<evidence type="ECO:0000259" key="13">
    <source>
        <dbReference type="PROSITE" id="PS50006"/>
    </source>
</evidence>
<dbReference type="EMBL" id="ADBL01002213">
    <property type="status" value="NOT_ANNOTATED_CDS"/>
    <property type="molecule type" value="Genomic_DNA"/>
</dbReference>
<evidence type="ECO:0000259" key="14">
    <source>
        <dbReference type="PROSITE" id="PS50011"/>
    </source>
</evidence>
<dbReference type="CDD" id="cd00180">
    <property type="entry name" value="PKc"/>
    <property type="match status" value="1"/>
</dbReference>
<evidence type="ECO:0000256" key="9">
    <source>
        <dbReference type="ARBA" id="ARBA00047899"/>
    </source>
</evidence>
<evidence type="ECO:0000313" key="15">
    <source>
        <dbReference type="EMBL" id="KLU90070.1"/>
    </source>
</evidence>
<dbReference type="GO" id="GO:0005634">
    <property type="term" value="C:nucleus"/>
    <property type="evidence" value="ECO:0007669"/>
    <property type="project" value="TreeGrafter"/>
</dbReference>
<dbReference type="OMA" id="CETICER"/>
<dbReference type="InterPro" id="IPR008984">
    <property type="entry name" value="SMAD_FHA_dom_sf"/>
</dbReference>
<reference evidence="15" key="2">
    <citation type="submission" date="2010-05" db="EMBL/GenBank/DDBJ databases">
        <title>The Genome Sequence of Magnaporthe poae strain ATCC 64411.</title>
        <authorList>
            <consortium name="The Broad Institute Genome Sequencing Platform"/>
            <consortium name="Broad Institute Genome Sequencing Center for Infectious Disease"/>
            <person name="Ma L.-J."/>
            <person name="Dead R."/>
            <person name="Young S."/>
            <person name="Zeng Q."/>
            <person name="Koehrsen M."/>
            <person name="Alvarado L."/>
            <person name="Berlin A."/>
            <person name="Chapman S.B."/>
            <person name="Chen Z."/>
            <person name="Freedman E."/>
            <person name="Gellesch M."/>
            <person name="Goldberg J."/>
            <person name="Griggs A."/>
            <person name="Gujja S."/>
            <person name="Heilman E.R."/>
            <person name="Heiman D."/>
            <person name="Hepburn T."/>
            <person name="Howarth C."/>
            <person name="Jen D."/>
            <person name="Larson L."/>
            <person name="Mehta T."/>
            <person name="Neiman D."/>
            <person name="Pearson M."/>
            <person name="Roberts A."/>
            <person name="Saif S."/>
            <person name="Shea T."/>
            <person name="Shenoy N."/>
            <person name="Sisk P."/>
            <person name="Stolte C."/>
            <person name="Sykes S."/>
            <person name="Walk T."/>
            <person name="White J."/>
            <person name="Yandava C."/>
            <person name="Haas B."/>
            <person name="Nusbaum C."/>
            <person name="Birren B."/>
        </authorList>
    </citation>
    <scope>NUCLEOTIDE SEQUENCE</scope>
    <source>
        <strain evidence="15">ATCC 64411</strain>
    </source>
</reference>
<protein>
    <recommendedName>
        <fullName evidence="6">EKC/KEOPS complex subunit BUD32</fullName>
        <ecNumber evidence="4">2.7.11.1</ecNumber>
    </recommendedName>
    <alternativeName>
        <fullName evidence="7 8">Atypical Serine/threonine protein kinase BUD32</fullName>
    </alternativeName>
    <alternativeName>
        <fullName evidence="5">EKC/KEOPS complex subunit bud32</fullName>
    </alternativeName>
</protein>
<comment type="catalytic activity">
    <reaction evidence="9">
        <text>L-threonyl-[protein] + ATP = O-phospho-L-threonyl-[protein] + ADP + H(+)</text>
        <dbReference type="Rhea" id="RHEA:46608"/>
        <dbReference type="Rhea" id="RHEA-COMP:11060"/>
        <dbReference type="Rhea" id="RHEA-COMP:11605"/>
        <dbReference type="ChEBI" id="CHEBI:15378"/>
        <dbReference type="ChEBI" id="CHEBI:30013"/>
        <dbReference type="ChEBI" id="CHEBI:30616"/>
        <dbReference type="ChEBI" id="CHEBI:61977"/>
        <dbReference type="ChEBI" id="CHEBI:456216"/>
        <dbReference type="EC" id="2.7.11.1"/>
    </reaction>
</comment>
<dbReference type="VEuPathDB" id="FungiDB:MAPG_09035"/>
<dbReference type="OrthoDB" id="5243738at2759"/>
<dbReference type="Gene3D" id="1.10.510.10">
    <property type="entry name" value="Transferase(Phosphotransferase) domain 1"/>
    <property type="match status" value="1"/>
</dbReference>
<dbReference type="eggNOG" id="KOG0615">
    <property type="taxonomic scope" value="Eukaryota"/>
</dbReference>
<evidence type="ECO:0000256" key="10">
    <source>
        <dbReference type="ARBA" id="ARBA00048679"/>
    </source>
</evidence>
<keyword evidence="15" id="KW-0418">Kinase</keyword>
<dbReference type="SUPFAM" id="SSF56112">
    <property type="entry name" value="Protein kinase-like (PK-like)"/>
    <property type="match status" value="1"/>
</dbReference>
<dbReference type="PROSITE" id="PS00109">
    <property type="entry name" value="PROTEIN_KINASE_TYR"/>
    <property type="match status" value="1"/>
</dbReference>
<evidence type="ECO:0000313" key="17">
    <source>
        <dbReference type="Proteomes" id="UP000011715"/>
    </source>
</evidence>
<dbReference type="InterPro" id="IPR000719">
    <property type="entry name" value="Prot_kinase_dom"/>
</dbReference>
<dbReference type="Pfam" id="PF00498">
    <property type="entry name" value="FHA"/>
    <property type="match status" value="1"/>
</dbReference>
<dbReference type="SUPFAM" id="SSF49879">
    <property type="entry name" value="SMAD/FHA domain"/>
    <property type="match status" value="1"/>
</dbReference>
<dbReference type="EMBL" id="GL876974">
    <property type="protein sequence ID" value="KLU90070.1"/>
    <property type="molecule type" value="Genomic_DNA"/>
</dbReference>
<comment type="subunit">
    <text evidence="3">Component of the EKC/KEOPS complex composed of at least BUD32, CGI121, GON7, KAE1 and PCC1; the whole complex dimerizes.</text>
</comment>
<comment type="similarity">
    <text evidence="2">Belongs to the protein kinase superfamily. CAMK Ser/Thr protein kinase family. CHEK2 subfamily.</text>
</comment>
<dbReference type="Proteomes" id="UP000011715">
    <property type="component" value="Unassembled WGS sequence"/>
</dbReference>
<dbReference type="AlphaFoldDB" id="A0A0C4E8W5"/>
<dbReference type="EnsemblFungi" id="MAPG_09035T0">
    <property type="protein sequence ID" value="MAPG_09035T0"/>
    <property type="gene ID" value="MAPG_09035"/>
</dbReference>
<feature type="domain" description="Protein kinase" evidence="14">
    <location>
        <begin position="234"/>
        <end position="488"/>
    </location>
</feature>
<keyword evidence="15" id="KW-0808">Transferase</keyword>
<comment type="function">
    <text evidence="1">Component of the EKC/KEOPS complex that is required for the formation of a threonylcarbamoyl group on adenosine at position 37 (t(6)A37) in tRNAs that read codons beginning with adenine. The complex is probably involved in the transfer of the threonylcarbamoyl moiety of threonylcarbamoyl-AMP (TC-AMP) to the N6 group of A37. BUD32 has ATPase activity in the context of the EKC/KEOPS complex and likely plays a supporting role to the catalytic subunit KAE1. The EKC/KEOPS complex also promotes both telomere uncapping and telomere elongation. The complex is required for efficient recruitment of transcriptional coactivators.</text>
</comment>
<feature type="region of interest" description="Disordered" evidence="12">
    <location>
        <begin position="22"/>
        <end position="65"/>
    </location>
</feature>
<proteinExistence type="inferred from homology"/>
<sequence length="718" mass="78084">MADLDSVAYLYPAEVSEKAREVIKNPLNQSRFLPPRRRETPSGSTIPTSAQDSDDDETQSASSREHDPLAFLPCLEIRLDVVPRGHHGIVAGCDPSADIVLPKMQGISYHHFSITFNDDYRLIVKDLGSQRGTAVLYDRPGERQDDERPRTGVEWIVGGDDFLKDTNSIAISVLPTLRFQIVARSFDRNSEAFRAKVDKFRAGSGGLEEMLEGAGIRPATRLPTAAQTPTKNKLTLTKYLGQGGFATVRQVWDASTGRQYVCKQPREDKQSDGDLEQWRNEASLMRHISHPGIVKLLGFREGPPPSLELEYVEGGSLQGALRQKRLFSAVHCIQILRQTTSALAHLHARNITHRDISPGNILIKRFDSDEIIVKLGDLGQSKGGPELNTRVGTPPYRPPEFHGSTGRYTKYVDIWSLGVVLAQLKCGLPDLRSGLSGRPWCEAIRKRLEECQEKSKDELVAFLLESMLCMEPEKRRDAKACHGASLTLRATGQDAPVGARGCSGGHGSDHGASTIRGPRLAQVAAATCPPRLARDDAKPITARDPVKKSSGGTTPTQSAFEESESEPSAPPPPATVSEVLPRVCDPCDSGFGRLLGEVSHFSDDPETASRSVAPQTPPGQAARFSGGLETAPRPVIPQMPPAQAEDDSRKPTSLFGENKELGAPTPPPISQVSGARASGPQVSSAVQAAVPRKRPRELESPETSVLRLKDFENESQYG</sequence>
<evidence type="ECO:0000256" key="12">
    <source>
        <dbReference type="SAM" id="MobiDB-lite"/>
    </source>
</evidence>
<keyword evidence="11" id="KW-0547">Nucleotide-binding</keyword>
<dbReference type="PROSITE" id="PS00107">
    <property type="entry name" value="PROTEIN_KINASE_ATP"/>
    <property type="match status" value="1"/>
</dbReference>
<evidence type="ECO:0000313" key="16">
    <source>
        <dbReference type="EnsemblFungi" id="MAPG_09035T0"/>
    </source>
</evidence>
<dbReference type="PROSITE" id="PS50011">
    <property type="entry name" value="PROTEIN_KINASE_DOM"/>
    <property type="match status" value="1"/>
</dbReference>
<dbReference type="PANTHER" id="PTHR44167:SF18">
    <property type="entry name" value="PROTEIN KINASE DOMAIN-CONTAINING PROTEIN"/>
    <property type="match status" value="1"/>
</dbReference>
<feature type="region of interest" description="Disordered" evidence="12">
    <location>
        <begin position="595"/>
        <end position="718"/>
    </location>
</feature>
<dbReference type="PROSITE" id="PS50006">
    <property type="entry name" value="FHA_DOMAIN"/>
    <property type="match status" value="1"/>
</dbReference>